<protein>
    <submittedName>
        <fullName evidence="2">Uncharacterized protein</fullName>
    </submittedName>
</protein>
<dbReference type="EMBL" id="CP136137">
    <property type="protein sequence ID" value="WYY06912.1"/>
    <property type="molecule type" value="Genomic_DNA"/>
</dbReference>
<evidence type="ECO:0000313" key="2">
    <source>
        <dbReference type="EMBL" id="WYY06912.1"/>
    </source>
</evidence>
<gene>
    <name evidence="2" type="ORF">RVF87_18030</name>
</gene>
<sequence length="80" mass="8509">MTAIIAIIVLAFSWPALTADPQGISIAVTGPQQAVSTVEQQLSSSGEIYDVNRPGFDGDRFDRKGHLFHASPIEVLEGVA</sequence>
<feature type="chain" id="PRO_5045073881" evidence="1">
    <location>
        <begin position="19"/>
        <end position="80"/>
    </location>
</feature>
<dbReference type="RefSeq" id="WP_341264527.1">
    <property type="nucleotide sequence ID" value="NZ_CP136137.1"/>
</dbReference>
<evidence type="ECO:0000313" key="3">
    <source>
        <dbReference type="Proteomes" id="UP001479933"/>
    </source>
</evidence>
<keyword evidence="3" id="KW-1185">Reference proteome</keyword>
<name>A0ABZ2TZY0_9ACTN</name>
<dbReference type="Proteomes" id="UP001479933">
    <property type="component" value="Chromosome"/>
</dbReference>
<accession>A0ABZ2TZY0</accession>
<proteinExistence type="predicted"/>
<evidence type="ECO:0000256" key="1">
    <source>
        <dbReference type="SAM" id="SignalP"/>
    </source>
</evidence>
<feature type="signal peptide" evidence="1">
    <location>
        <begin position="1"/>
        <end position="18"/>
    </location>
</feature>
<keyword evidence="1" id="KW-0732">Signal</keyword>
<reference evidence="2 3" key="1">
    <citation type="journal article" date="2023" name="Virus Evol.">
        <title>Computational host range prediction-The good, the bad, and the ugly.</title>
        <authorList>
            <person name="Howell A.A."/>
            <person name="Versoza C.J."/>
            <person name="Pfeifer S.P."/>
        </authorList>
    </citation>
    <scope>NUCLEOTIDE SEQUENCE [LARGE SCALE GENOMIC DNA]</scope>
    <source>
        <strain evidence="2 3">1610/1b</strain>
    </source>
</reference>
<organism evidence="2 3">
    <name type="scientific">Gordonia hydrophobica</name>
    <dbReference type="NCBI Taxonomy" id="40516"/>
    <lineage>
        <taxon>Bacteria</taxon>
        <taxon>Bacillati</taxon>
        <taxon>Actinomycetota</taxon>
        <taxon>Actinomycetes</taxon>
        <taxon>Mycobacteriales</taxon>
        <taxon>Gordoniaceae</taxon>
        <taxon>Gordonia</taxon>
    </lineage>
</organism>